<feature type="transmembrane region" description="Helical" evidence="6">
    <location>
        <begin position="46"/>
        <end position="65"/>
    </location>
</feature>
<evidence type="ECO:0000256" key="2">
    <source>
        <dbReference type="ARBA" id="ARBA00022692"/>
    </source>
</evidence>
<feature type="compositionally biased region" description="Basic and acidic residues" evidence="5">
    <location>
        <begin position="376"/>
        <end position="388"/>
    </location>
</feature>
<feature type="region of interest" description="Disordered" evidence="5">
    <location>
        <begin position="319"/>
        <end position="388"/>
    </location>
</feature>
<dbReference type="PANTHER" id="PTHR31465:SF15">
    <property type="entry name" value="LIPID TRANSPORTER ATNI-RELATED"/>
    <property type="match status" value="1"/>
</dbReference>
<evidence type="ECO:0000256" key="4">
    <source>
        <dbReference type="ARBA" id="ARBA00023136"/>
    </source>
</evidence>
<keyword evidence="3 6" id="KW-1133">Transmembrane helix</keyword>
<dbReference type="Proteomes" id="UP000184330">
    <property type="component" value="Unassembled WGS sequence"/>
</dbReference>
<dbReference type="STRING" id="576137.A0A1L7WJB6"/>
<dbReference type="PANTHER" id="PTHR31465">
    <property type="entry name" value="PROTEIN RTA1-RELATED"/>
    <property type="match status" value="1"/>
</dbReference>
<keyword evidence="8" id="KW-1185">Reference proteome</keyword>
<organism evidence="7 8">
    <name type="scientific">Phialocephala subalpina</name>
    <dbReference type="NCBI Taxonomy" id="576137"/>
    <lineage>
        <taxon>Eukaryota</taxon>
        <taxon>Fungi</taxon>
        <taxon>Dikarya</taxon>
        <taxon>Ascomycota</taxon>
        <taxon>Pezizomycotina</taxon>
        <taxon>Leotiomycetes</taxon>
        <taxon>Helotiales</taxon>
        <taxon>Mollisiaceae</taxon>
        <taxon>Phialocephala</taxon>
        <taxon>Phialocephala fortinii species complex</taxon>
    </lineage>
</organism>
<feature type="compositionally biased region" description="Acidic residues" evidence="5">
    <location>
        <begin position="342"/>
        <end position="353"/>
    </location>
</feature>
<evidence type="ECO:0000313" key="8">
    <source>
        <dbReference type="Proteomes" id="UP000184330"/>
    </source>
</evidence>
<reference evidence="7 8" key="1">
    <citation type="submission" date="2016-03" db="EMBL/GenBank/DDBJ databases">
        <authorList>
            <person name="Ploux O."/>
        </authorList>
    </citation>
    <scope>NUCLEOTIDE SEQUENCE [LARGE SCALE GENOMIC DNA]</scope>
    <source>
        <strain evidence="7 8">UAMH 11012</strain>
    </source>
</reference>
<sequence length="388" mass="43708">MSSTISSTASSTTSSSIATCTTATPGKYGYVDPSACNALYEYHPSFFAAILFSGLYGAVTILHIFQAAKFHKVNMVTSTHQHATHCTNITPRFLLQYCFRDSMVQLPFYTSFKLQSFIRMVHFYLPSKSLLRIPGSRFSRYFVWLDIVAFLVQLGGGFIVSGTNVKPSLLHLGIHIYMGGIGLQQFFICIFTGLAIRFHIEMLRLENSGVYVEKGWRRLLYTLYASLALITVRLLHSPLLPKFLIILEYSLTRTMTQLRIVYRLIEYASGESPSNPIPYHEAYFYCLDAVPMFLAALIICITHPGMILKGVNAEFPKVTRKEKKAEKQRRKEAKSGAKLLDNEEGMEMVDDGGLEMGRPLTPTPGYGEFDSGRTGAGERYEPYRGHRM</sequence>
<dbReference type="AlphaFoldDB" id="A0A1L7WJB6"/>
<dbReference type="EMBL" id="FJOG01000003">
    <property type="protein sequence ID" value="CZR52838.1"/>
    <property type="molecule type" value="Genomic_DNA"/>
</dbReference>
<feature type="transmembrane region" description="Helical" evidence="6">
    <location>
        <begin position="141"/>
        <end position="162"/>
    </location>
</feature>
<feature type="transmembrane region" description="Helical" evidence="6">
    <location>
        <begin position="282"/>
        <end position="301"/>
    </location>
</feature>
<protein>
    <submittedName>
        <fullName evidence="7">Related to phospholipid-translocating ATPase</fullName>
    </submittedName>
</protein>
<evidence type="ECO:0000313" key="7">
    <source>
        <dbReference type="EMBL" id="CZR52838.1"/>
    </source>
</evidence>
<proteinExistence type="predicted"/>
<dbReference type="Pfam" id="PF04479">
    <property type="entry name" value="RTA1"/>
    <property type="match status" value="2"/>
</dbReference>
<keyword evidence="4 6" id="KW-0472">Membrane</keyword>
<evidence type="ECO:0000256" key="5">
    <source>
        <dbReference type="SAM" id="MobiDB-lite"/>
    </source>
</evidence>
<gene>
    <name evidence="7" type="ORF">PAC_02715</name>
</gene>
<name>A0A1L7WJB6_9HELO</name>
<feature type="transmembrane region" description="Helical" evidence="6">
    <location>
        <begin position="174"/>
        <end position="198"/>
    </location>
</feature>
<dbReference type="GO" id="GO:0016020">
    <property type="term" value="C:membrane"/>
    <property type="evidence" value="ECO:0007669"/>
    <property type="project" value="UniProtKB-SubCell"/>
</dbReference>
<evidence type="ECO:0000256" key="3">
    <source>
        <dbReference type="ARBA" id="ARBA00022989"/>
    </source>
</evidence>
<accession>A0A1L7WJB6</accession>
<dbReference type="InterPro" id="IPR007568">
    <property type="entry name" value="RTA1"/>
</dbReference>
<feature type="transmembrane region" description="Helical" evidence="6">
    <location>
        <begin position="219"/>
        <end position="236"/>
    </location>
</feature>
<comment type="subcellular location">
    <subcellularLocation>
        <location evidence="1">Membrane</location>
        <topology evidence="1">Multi-pass membrane protein</topology>
    </subcellularLocation>
</comment>
<dbReference type="OrthoDB" id="5384040at2759"/>
<evidence type="ECO:0000256" key="1">
    <source>
        <dbReference type="ARBA" id="ARBA00004141"/>
    </source>
</evidence>
<keyword evidence="2 6" id="KW-0812">Transmembrane</keyword>
<evidence type="ECO:0000256" key="6">
    <source>
        <dbReference type="SAM" id="Phobius"/>
    </source>
</evidence>